<evidence type="ECO:0000256" key="5">
    <source>
        <dbReference type="ARBA" id="ARBA00022840"/>
    </source>
</evidence>
<dbReference type="InterPro" id="IPR013155">
    <property type="entry name" value="M/V/L/I-tRNA-synth_anticd-bd"/>
</dbReference>
<keyword evidence="7 10" id="KW-0030">Aminoacyl-tRNA synthetase</keyword>
<comment type="similarity">
    <text evidence="10">Belongs to the class-I aminoacyl-tRNA synthetase family.</text>
</comment>
<dbReference type="InterPro" id="IPR009008">
    <property type="entry name" value="Val/Leu/Ile-tRNA-synth_edit"/>
</dbReference>
<feature type="domain" description="Aminoacyl-tRNA synthetase class Ia" evidence="11">
    <location>
        <begin position="14"/>
        <end position="564"/>
    </location>
</feature>
<evidence type="ECO:0000259" key="12">
    <source>
        <dbReference type="Pfam" id="PF08264"/>
    </source>
</evidence>
<dbReference type="InterPro" id="IPR002300">
    <property type="entry name" value="aa-tRNA-synth_Ia"/>
</dbReference>
<keyword evidence="4 10" id="KW-0547">Nucleotide-binding</keyword>
<keyword evidence="2" id="KW-0963">Cytoplasm</keyword>
<dbReference type="CDD" id="cd00817">
    <property type="entry name" value="ValRS_core"/>
    <property type="match status" value="1"/>
</dbReference>
<keyword evidence="6 10" id="KW-0648">Protein biosynthesis</keyword>
<name>A0A1F7Y332_9BACT</name>
<dbReference type="InterPro" id="IPR014729">
    <property type="entry name" value="Rossmann-like_a/b/a_fold"/>
</dbReference>
<dbReference type="Proteomes" id="UP000176741">
    <property type="component" value="Unassembled WGS sequence"/>
</dbReference>
<dbReference type="AlphaFoldDB" id="A0A1F7Y332"/>
<dbReference type="InterPro" id="IPR033705">
    <property type="entry name" value="Anticodon_Ia_Val"/>
</dbReference>
<dbReference type="InterPro" id="IPR009080">
    <property type="entry name" value="tRNAsynth_Ia_anticodon-bd"/>
</dbReference>
<dbReference type="GO" id="GO:0004832">
    <property type="term" value="F:valine-tRNA ligase activity"/>
    <property type="evidence" value="ECO:0007669"/>
    <property type="project" value="UniProtKB-UniRule"/>
</dbReference>
<evidence type="ECO:0000256" key="7">
    <source>
        <dbReference type="ARBA" id="ARBA00023146"/>
    </source>
</evidence>
<accession>A0A1F7Y332</accession>
<dbReference type="PANTHER" id="PTHR11946:SF93">
    <property type="entry name" value="VALINE--TRNA LIGASE, CHLOROPLASTIC_MITOCHONDRIAL 2"/>
    <property type="match status" value="1"/>
</dbReference>
<dbReference type="SUPFAM" id="SSF47323">
    <property type="entry name" value="Anticodon-binding domain of a subclass of class I aminoacyl-tRNA synthetases"/>
    <property type="match status" value="1"/>
</dbReference>
<dbReference type="GO" id="GO:0005829">
    <property type="term" value="C:cytosol"/>
    <property type="evidence" value="ECO:0007669"/>
    <property type="project" value="TreeGrafter"/>
</dbReference>
<dbReference type="CDD" id="cd07962">
    <property type="entry name" value="Anticodon_Ia_Val"/>
    <property type="match status" value="1"/>
</dbReference>
<dbReference type="NCBIfam" id="TIGR00422">
    <property type="entry name" value="valS"/>
    <property type="match status" value="1"/>
</dbReference>
<dbReference type="Gene3D" id="1.10.730.10">
    <property type="entry name" value="Isoleucyl-tRNA Synthetase, Domain 1"/>
    <property type="match status" value="1"/>
</dbReference>
<dbReference type="Gene3D" id="3.40.50.620">
    <property type="entry name" value="HUPs"/>
    <property type="match status" value="2"/>
</dbReference>
<comment type="catalytic activity">
    <reaction evidence="8">
        <text>tRNA(Val) + L-valine + ATP = L-valyl-tRNA(Val) + AMP + diphosphate</text>
        <dbReference type="Rhea" id="RHEA:10704"/>
        <dbReference type="Rhea" id="RHEA-COMP:9672"/>
        <dbReference type="Rhea" id="RHEA-COMP:9708"/>
        <dbReference type="ChEBI" id="CHEBI:30616"/>
        <dbReference type="ChEBI" id="CHEBI:33019"/>
        <dbReference type="ChEBI" id="CHEBI:57762"/>
        <dbReference type="ChEBI" id="CHEBI:78442"/>
        <dbReference type="ChEBI" id="CHEBI:78537"/>
        <dbReference type="ChEBI" id="CHEBI:456215"/>
        <dbReference type="EC" id="6.1.1.9"/>
    </reaction>
</comment>
<keyword evidence="3 10" id="KW-0436">Ligase</keyword>
<dbReference type="PROSITE" id="PS00178">
    <property type="entry name" value="AA_TRNA_LIGASE_I"/>
    <property type="match status" value="1"/>
</dbReference>
<dbReference type="EMBL" id="MGGD01000002">
    <property type="protein sequence ID" value="OGM21724.1"/>
    <property type="molecule type" value="Genomic_DNA"/>
</dbReference>
<feature type="domain" description="Methionyl/Valyl/Leucyl/Isoleucyl-tRNA synthetase anticodon-binding" evidence="12">
    <location>
        <begin position="614"/>
        <end position="713"/>
    </location>
</feature>
<reference evidence="13 14" key="1">
    <citation type="journal article" date="2016" name="Nat. Commun.">
        <title>Thousands of microbial genomes shed light on interconnected biogeochemical processes in an aquifer system.</title>
        <authorList>
            <person name="Anantharaman K."/>
            <person name="Brown C.T."/>
            <person name="Hug L.A."/>
            <person name="Sharon I."/>
            <person name="Castelle C.J."/>
            <person name="Probst A.J."/>
            <person name="Thomas B.C."/>
            <person name="Singh A."/>
            <person name="Wilkins M.J."/>
            <person name="Karaoz U."/>
            <person name="Brodie E.L."/>
            <person name="Williams K.H."/>
            <person name="Hubbard S.S."/>
            <person name="Banfield J.F."/>
        </authorList>
    </citation>
    <scope>NUCLEOTIDE SEQUENCE [LARGE SCALE GENOMIC DNA]</scope>
</reference>
<dbReference type="GO" id="GO:0006438">
    <property type="term" value="P:valyl-tRNA aminoacylation"/>
    <property type="evidence" value="ECO:0007669"/>
    <property type="project" value="UniProtKB-UniRule"/>
</dbReference>
<evidence type="ECO:0000313" key="14">
    <source>
        <dbReference type="Proteomes" id="UP000176741"/>
    </source>
</evidence>
<evidence type="ECO:0000256" key="3">
    <source>
        <dbReference type="ARBA" id="ARBA00022598"/>
    </source>
</evidence>
<evidence type="ECO:0000256" key="6">
    <source>
        <dbReference type="ARBA" id="ARBA00022917"/>
    </source>
</evidence>
<gene>
    <name evidence="13" type="ORF">A2771_04155</name>
</gene>
<evidence type="ECO:0000259" key="11">
    <source>
        <dbReference type="Pfam" id="PF00133"/>
    </source>
</evidence>
<dbReference type="SUPFAM" id="SSF50677">
    <property type="entry name" value="ValRS/IleRS/LeuRS editing domain"/>
    <property type="match status" value="1"/>
</dbReference>
<evidence type="ECO:0000256" key="4">
    <source>
        <dbReference type="ARBA" id="ARBA00022741"/>
    </source>
</evidence>
<dbReference type="InterPro" id="IPR001412">
    <property type="entry name" value="aa-tRNA-synth_I_CS"/>
</dbReference>
<dbReference type="Pfam" id="PF08264">
    <property type="entry name" value="Anticodon_1"/>
    <property type="match status" value="1"/>
</dbReference>
<evidence type="ECO:0000256" key="9">
    <source>
        <dbReference type="NCBIfam" id="TIGR00422"/>
    </source>
</evidence>
<dbReference type="GO" id="GO:0002161">
    <property type="term" value="F:aminoacyl-tRNA deacylase activity"/>
    <property type="evidence" value="ECO:0007669"/>
    <property type="project" value="InterPro"/>
</dbReference>
<evidence type="ECO:0000256" key="8">
    <source>
        <dbReference type="ARBA" id="ARBA00047552"/>
    </source>
</evidence>
<evidence type="ECO:0000313" key="13">
    <source>
        <dbReference type="EMBL" id="OGM21724.1"/>
    </source>
</evidence>
<dbReference type="Pfam" id="PF00133">
    <property type="entry name" value="tRNA-synt_1"/>
    <property type="match status" value="1"/>
</dbReference>
<dbReference type="SUPFAM" id="SSF52374">
    <property type="entry name" value="Nucleotidylyl transferase"/>
    <property type="match status" value="1"/>
</dbReference>
<organism evidence="13 14">
    <name type="scientific">Candidatus Woesebacteria bacterium RIFCSPHIGHO2_01_FULL_38_26b</name>
    <dbReference type="NCBI Taxonomy" id="1802491"/>
    <lineage>
        <taxon>Bacteria</taxon>
        <taxon>Candidatus Woeseibacteriota</taxon>
    </lineage>
</organism>
<dbReference type="EC" id="6.1.1.9" evidence="1 9"/>
<dbReference type="NCBIfam" id="NF004349">
    <property type="entry name" value="PRK05729.1"/>
    <property type="match status" value="1"/>
</dbReference>
<evidence type="ECO:0000256" key="10">
    <source>
        <dbReference type="RuleBase" id="RU363035"/>
    </source>
</evidence>
<comment type="caution">
    <text evidence="13">The sequence shown here is derived from an EMBL/GenBank/DDBJ whole genome shotgun (WGS) entry which is preliminary data.</text>
</comment>
<protein>
    <recommendedName>
        <fullName evidence="1 9">Valine--tRNA ligase</fullName>
        <ecNumber evidence="1 9">6.1.1.9</ecNumber>
    </recommendedName>
</protein>
<proteinExistence type="inferred from homology"/>
<dbReference type="PANTHER" id="PTHR11946">
    <property type="entry name" value="VALYL-TRNA SYNTHETASES"/>
    <property type="match status" value="1"/>
</dbReference>
<evidence type="ECO:0000256" key="1">
    <source>
        <dbReference type="ARBA" id="ARBA00013169"/>
    </source>
</evidence>
<sequence>MDKVYNHSLHEQNIYSLWEKSGAFTPKVDKKKKPFTIIMPPPNANDPLHIGHAREVATQDVLIRYHRMKGESTLWLPGSDHAGIETQYVFEKRLREKGKSRFDYSRDTLYEMIWNYVQENTGIMEKQLRELGASCDWSRFKFTLDKNIVKIVYKTFKNLYVEGLIYRGERIVNYCPLCGTSFSQLEVNYLERDDELFYLDYGTLTIATTRPETIFADVAVAVNPKDNKNKYLIGKIAKIPLINREIPIISDNLVDPQFGTGALKVTPGHDPVDFEIGEKHKLQVISVIDREGKMTNTPEKYIGMKAKDARAEVIKDLEEKNYIEKRESLHHSVGVCYKHKTPIEPVVSKQWFINIKPLAKKALDALNKGEVKIVAKRYDKIARHWLKNLRDWNVSRQIVWGIRIPAWRCNKCLEWTITEGPPPKKCLSCGNEKLTQDPDTFDTWFSSAQWPFATLLSNTNSKLKIQNSKFVDENPNSDFNYFYPTSVMNPAYDILPFWVIRMIMLGLYSTGKAPFRSVLLHGLVRDKFGVKISKSKGNVINPIEMVDKYGADALRIASIWGSLVENDNSLSEENIRGQRNFSNKIWNAARYVFILPTNNMGGYKKAPSSHNFEDKQIIKDLKTTIKIVTKSLDKYRLNEAAEEIYNFFWNKFANGYIEKTKTRRGDAQKTLEYVLQESLKLLHPFMPFVTETVWQQENDRFDSTFLITSSWPK</sequence>
<dbReference type="GO" id="GO:0005524">
    <property type="term" value="F:ATP binding"/>
    <property type="evidence" value="ECO:0007669"/>
    <property type="project" value="UniProtKB-KW"/>
</dbReference>
<evidence type="ECO:0000256" key="2">
    <source>
        <dbReference type="ARBA" id="ARBA00022490"/>
    </source>
</evidence>
<dbReference type="PRINTS" id="PR00986">
    <property type="entry name" value="TRNASYNTHVAL"/>
</dbReference>
<keyword evidence="5 10" id="KW-0067">ATP-binding</keyword>
<dbReference type="InterPro" id="IPR002303">
    <property type="entry name" value="Valyl-tRNA_ligase"/>
</dbReference>